<organism evidence="4 5">
    <name type="scientific">Gnathostoma spinigerum</name>
    <dbReference type="NCBI Taxonomy" id="75299"/>
    <lineage>
        <taxon>Eukaryota</taxon>
        <taxon>Metazoa</taxon>
        <taxon>Ecdysozoa</taxon>
        <taxon>Nematoda</taxon>
        <taxon>Chromadorea</taxon>
        <taxon>Rhabditida</taxon>
        <taxon>Spirurina</taxon>
        <taxon>Gnathostomatomorpha</taxon>
        <taxon>Gnathostomatoidea</taxon>
        <taxon>Gnathostomatidae</taxon>
        <taxon>Gnathostoma</taxon>
    </lineage>
</organism>
<comment type="caution">
    <text evidence="4">The sequence shown here is derived from an EMBL/GenBank/DDBJ whole genome shotgun (WGS) entry which is preliminary data.</text>
</comment>
<dbReference type="PANTHER" id="PTHR10827">
    <property type="entry name" value="RETICULOCALBIN"/>
    <property type="match status" value="1"/>
</dbReference>
<feature type="domain" description="EF-hand" evidence="3">
    <location>
        <begin position="158"/>
        <end position="193"/>
    </location>
</feature>
<dbReference type="Gene3D" id="1.10.238.10">
    <property type="entry name" value="EF-hand"/>
    <property type="match status" value="2"/>
</dbReference>
<feature type="domain" description="EF-hand" evidence="3">
    <location>
        <begin position="235"/>
        <end position="270"/>
    </location>
</feature>
<evidence type="ECO:0000256" key="2">
    <source>
        <dbReference type="SAM" id="Phobius"/>
    </source>
</evidence>
<dbReference type="AlphaFoldDB" id="A0ABD6E7F2"/>
<dbReference type="PROSITE" id="PS50222">
    <property type="entry name" value="EF_HAND_2"/>
    <property type="match status" value="4"/>
</dbReference>
<evidence type="ECO:0000313" key="5">
    <source>
        <dbReference type="Proteomes" id="UP001608902"/>
    </source>
</evidence>
<dbReference type="Pfam" id="PF13499">
    <property type="entry name" value="EF-hand_7"/>
    <property type="match status" value="1"/>
</dbReference>
<name>A0ABD6E7F2_9BILA</name>
<accession>A0ABD6E7F2</accession>
<keyword evidence="2" id="KW-1133">Transmembrane helix</keyword>
<evidence type="ECO:0000259" key="3">
    <source>
        <dbReference type="PROSITE" id="PS50222"/>
    </source>
</evidence>
<feature type="domain" description="EF-hand" evidence="3">
    <location>
        <begin position="93"/>
        <end position="128"/>
    </location>
</feature>
<keyword evidence="1" id="KW-0106">Calcium</keyword>
<dbReference type="Proteomes" id="UP001608902">
    <property type="component" value="Unassembled WGS sequence"/>
</dbReference>
<keyword evidence="5" id="KW-1185">Reference proteome</keyword>
<gene>
    <name evidence="4" type="ORF">AB6A40_001901</name>
</gene>
<dbReference type="PROSITE" id="PS00018">
    <property type="entry name" value="EF_HAND_1"/>
    <property type="match status" value="3"/>
</dbReference>
<keyword evidence="2" id="KW-0812">Transmembrane</keyword>
<dbReference type="Pfam" id="PF13202">
    <property type="entry name" value="EF-hand_5"/>
    <property type="match status" value="2"/>
</dbReference>
<proteinExistence type="predicted"/>
<reference evidence="4 5" key="1">
    <citation type="submission" date="2024-08" db="EMBL/GenBank/DDBJ databases">
        <title>Gnathostoma spinigerum genome.</title>
        <authorList>
            <person name="Gonzalez-Bertolin B."/>
            <person name="Monzon S."/>
            <person name="Zaballos A."/>
            <person name="Jimenez P."/>
            <person name="Dekumyoy P."/>
            <person name="Varona S."/>
            <person name="Cuesta I."/>
            <person name="Sumanam S."/>
            <person name="Adisakwattana P."/>
            <person name="Gasser R.B."/>
            <person name="Hernandez-Gonzalez A."/>
            <person name="Young N.D."/>
            <person name="Perteguer M.J."/>
        </authorList>
    </citation>
    <scope>NUCLEOTIDE SEQUENCE [LARGE SCALE GENOMIC DNA]</scope>
    <source>
        <strain evidence="4">AL3</strain>
        <tissue evidence="4">Liver</tissue>
    </source>
</reference>
<evidence type="ECO:0000313" key="4">
    <source>
        <dbReference type="EMBL" id="MFH4975192.1"/>
    </source>
</evidence>
<dbReference type="InterPro" id="IPR011992">
    <property type="entry name" value="EF-hand-dom_pair"/>
</dbReference>
<keyword evidence="2" id="KW-0472">Membrane</keyword>
<dbReference type="PANTHER" id="PTHR10827:SF85">
    <property type="entry name" value="CALCIUM-BINDING PROTEIN"/>
    <property type="match status" value="1"/>
</dbReference>
<evidence type="ECO:0000256" key="1">
    <source>
        <dbReference type="ARBA" id="ARBA00022837"/>
    </source>
</evidence>
<dbReference type="InterPro" id="IPR002048">
    <property type="entry name" value="EF_hand_dom"/>
</dbReference>
<dbReference type="InterPro" id="IPR018247">
    <property type="entry name" value="EF_Hand_1_Ca_BS"/>
</dbReference>
<dbReference type="SUPFAM" id="SSF47473">
    <property type="entry name" value="EF-hand"/>
    <property type="match status" value="2"/>
</dbReference>
<feature type="domain" description="EF-hand" evidence="3">
    <location>
        <begin position="57"/>
        <end position="92"/>
    </location>
</feature>
<feature type="transmembrane region" description="Helical" evidence="2">
    <location>
        <begin position="40"/>
        <end position="59"/>
    </location>
</feature>
<sequence>MNDFYDIGRRMGFIMFYTFCDLRNTILARYHSNSSYNFQMHVYLLFPFMIVSAIAFGNIDLTEIRFSDVDSDSDNTVTYIELEKWFKKNTKNFDELRLKQKFKEHDTAGDGAIKLPDFVAFVGDLSKESETHPEAVFRKFDINGDAVLTREEAAQSVDLNGLVDKVFDTADVNRDNQLTLNEFLAVFVTSTPRRNRKIDRSRELADRLLFLIDLDGNHKLDPDEIYRFANLNAKVSKEEIITAFKALDSNHDGLLSADELAEVPDKFANTVRFREAPLVKTSN</sequence>
<dbReference type="SMART" id="SM00054">
    <property type="entry name" value="EFh"/>
    <property type="match status" value="6"/>
</dbReference>
<protein>
    <recommendedName>
        <fullName evidence="3">EF-hand domain-containing protein</fullName>
    </recommendedName>
</protein>
<dbReference type="EMBL" id="JBGFUD010000764">
    <property type="protein sequence ID" value="MFH4975192.1"/>
    <property type="molecule type" value="Genomic_DNA"/>
</dbReference>